<evidence type="ECO:0000256" key="2">
    <source>
        <dbReference type="ARBA" id="ARBA00024179"/>
    </source>
</evidence>
<dbReference type="SUPFAM" id="SSF56784">
    <property type="entry name" value="HAD-like"/>
    <property type="match status" value="1"/>
</dbReference>
<proteinExistence type="inferred from homology"/>
<dbReference type="InterPro" id="IPR003337">
    <property type="entry name" value="Trehalose_PPase"/>
</dbReference>
<accession>A0A6J4M764</accession>
<dbReference type="PANTHER" id="PTHR43768:SF3">
    <property type="entry name" value="TREHALOSE 6-PHOSPHATE PHOSPHATASE"/>
    <property type="match status" value="1"/>
</dbReference>
<evidence type="ECO:0000256" key="1">
    <source>
        <dbReference type="ARBA" id="ARBA00022801"/>
    </source>
</evidence>
<dbReference type="EC" id="3.1.3.12" evidence="3"/>
<sequence>MPSPSPDQPLEFRTPEGGQRYADLVAAGRGAVLCLDFDGVLAPIVDDPSAAWIHPGAPEVLVRLAAGYRAVAVVTGRPAGQAVELGGLDALGRRVRAAGGDLLVLGQYGHERWSAADGRVHTPAPPEGLAALADELPALLGRAGAEDARVERKSLAVAVHTRRLADPQGALDRLRPLLDEAAQRHGLVLEPGRAVLEVRAPGVHKGRAVRTLHEELDATAMLYAGDDLGDIEAFEALAALREEQGLVALLVCSGSEEQQALVDRADLVVPGPDGVVALLERLAGDAGL</sequence>
<dbReference type="GO" id="GO:0046872">
    <property type="term" value="F:metal ion binding"/>
    <property type="evidence" value="ECO:0007669"/>
    <property type="project" value="UniProtKB-KW"/>
</dbReference>
<dbReference type="InterPro" id="IPR023214">
    <property type="entry name" value="HAD_sf"/>
</dbReference>
<comment type="similarity">
    <text evidence="3">Belongs to the trehalose phosphatase family.</text>
</comment>
<dbReference type="InterPro" id="IPR036412">
    <property type="entry name" value="HAD-like_sf"/>
</dbReference>
<dbReference type="Gene3D" id="3.30.70.1020">
    <property type="entry name" value="Trehalose-6-phosphate phosphatase related protein, domain 2"/>
    <property type="match status" value="1"/>
</dbReference>
<comment type="pathway">
    <text evidence="3">Glycan biosynthesis; trehalose biosynthesis.</text>
</comment>
<comment type="cofactor">
    <cofactor evidence="3">
        <name>Mg(2+)</name>
        <dbReference type="ChEBI" id="CHEBI:18420"/>
    </cofactor>
</comment>
<name>A0A6J4M764_9ACTN</name>
<evidence type="ECO:0000256" key="3">
    <source>
        <dbReference type="RuleBase" id="RU361117"/>
    </source>
</evidence>
<dbReference type="NCBIfam" id="TIGR00685">
    <property type="entry name" value="T6PP"/>
    <property type="match status" value="1"/>
</dbReference>
<gene>
    <name evidence="4" type="ORF">AVDCRST_MAG24-1845</name>
</gene>
<comment type="function">
    <text evidence="2 3">Removes the phosphate from trehalose 6-phosphate to produce free trehalose.</text>
</comment>
<protein>
    <recommendedName>
        <fullName evidence="3">Trehalose 6-phosphate phosphatase</fullName>
        <ecNumber evidence="3">3.1.3.12</ecNumber>
    </recommendedName>
</protein>
<keyword evidence="1 3" id="KW-0378">Hydrolase</keyword>
<organism evidence="4">
    <name type="scientific">uncultured Nocardioidaceae bacterium</name>
    <dbReference type="NCBI Taxonomy" id="253824"/>
    <lineage>
        <taxon>Bacteria</taxon>
        <taxon>Bacillati</taxon>
        <taxon>Actinomycetota</taxon>
        <taxon>Actinomycetes</taxon>
        <taxon>Propionibacteriales</taxon>
        <taxon>Nocardioidaceae</taxon>
        <taxon>environmental samples</taxon>
    </lineage>
</organism>
<dbReference type="EMBL" id="CADCUF010000266">
    <property type="protein sequence ID" value="CAA9352063.1"/>
    <property type="molecule type" value="Genomic_DNA"/>
</dbReference>
<dbReference type="InterPro" id="IPR044651">
    <property type="entry name" value="OTSB-like"/>
</dbReference>
<comment type="catalytic activity">
    <reaction evidence="3">
        <text>alpha,alpha-trehalose 6-phosphate + H2O = alpha,alpha-trehalose + phosphate</text>
        <dbReference type="Rhea" id="RHEA:23420"/>
        <dbReference type="ChEBI" id="CHEBI:15377"/>
        <dbReference type="ChEBI" id="CHEBI:16551"/>
        <dbReference type="ChEBI" id="CHEBI:43474"/>
        <dbReference type="ChEBI" id="CHEBI:58429"/>
        <dbReference type="EC" id="3.1.3.12"/>
    </reaction>
</comment>
<dbReference type="GO" id="GO:0004805">
    <property type="term" value="F:trehalose-phosphatase activity"/>
    <property type="evidence" value="ECO:0007669"/>
    <property type="project" value="UniProtKB-EC"/>
</dbReference>
<dbReference type="Pfam" id="PF02358">
    <property type="entry name" value="Trehalose_PPase"/>
    <property type="match status" value="1"/>
</dbReference>
<dbReference type="AlphaFoldDB" id="A0A6J4M764"/>
<dbReference type="PANTHER" id="PTHR43768">
    <property type="entry name" value="TREHALOSE 6-PHOSPHATE PHOSPHATASE"/>
    <property type="match status" value="1"/>
</dbReference>
<evidence type="ECO:0000313" key="4">
    <source>
        <dbReference type="EMBL" id="CAA9352063.1"/>
    </source>
</evidence>
<reference evidence="4" key="1">
    <citation type="submission" date="2020-02" db="EMBL/GenBank/DDBJ databases">
        <authorList>
            <person name="Meier V. D."/>
        </authorList>
    </citation>
    <scope>NUCLEOTIDE SEQUENCE</scope>
    <source>
        <strain evidence="4">AVDCRST_MAG24</strain>
    </source>
</reference>
<keyword evidence="3" id="KW-0460">Magnesium</keyword>
<dbReference type="UniPathway" id="UPA00299"/>
<dbReference type="GO" id="GO:0005992">
    <property type="term" value="P:trehalose biosynthetic process"/>
    <property type="evidence" value="ECO:0007669"/>
    <property type="project" value="UniProtKB-UniPathway"/>
</dbReference>
<dbReference type="Gene3D" id="3.40.50.1000">
    <property type="entry name" value="HAD superfamily/HAD-like"/>
    <property type="match status" value="1"/>
</dbReference>
<keyword evidence="3" id="KW-0479">Metal-binding</keyword>